<reference evidence="3" key="1">
    <citation type="submission" date="2019-08" db="EMBL/GenBank/DDBJ databases">
        <title>Seonamhaeicola sediminis sp. nov., isolated from marine sediment.</title>
        <authorList>
            <person name="Cao W.R."/>
        </authorList>
    </citation>
    <scope>NUCLEOTIDE SEQUENCE [LARGE SCALE GENOMIC DNA]</scope>
    <source>
        <strain evidence="3">Gy8</strain>
    </source>
</reference>
<protein>
    <submittedName>
        <fullName evidence="2">PepSY domain-containing protein</fullName>
    </submittedName>
</protein>
<dbReference type="EMBL" id="VOSC01000025">
    <property type="protein sequence ID" value="TXE10056.1"/>
    <property type="molecule type" value="Genomic_DNA"/>
</dbReference>
<dbReference type="Proteomes" id="UP000321790">
    <property type="component" value="Unassembled WGS sequence"/>
</dbReference>
<feature type="transmembrane region" description="Helical" evidence="1">
    <location>
        <begin position="15"/>
        <end position="39"/>
    </location>
</feature>
<dbReference type="PANTHER" id="PTHR34219">
    <property type="entry name" value="IRON-REGULATED INNER MEMBRANE PROTEIN-RELATED"/>
    <property type="match status" value="1"/>
</dbReference>
<keyword evidence="1" id="KW-1133">Transmembrane helix</keyword>
<feature type="transmembrane region" description="Helical" evidence="1">
    <location>
        <begin position="199"/>
        <end position="220"/>
    </location>
</feature>
<keyword evidence="1" id="KW-0472">Membrane</keyword>
<evidence type="ECO:0000313" key="2">
    <source>
        <dbReference type="EMBL" id="TXE10056.1"/>
    </source>
</evidence>
<organism evidence="2 3">
    <name type="scientific">Seonamhaeicola algicola</name>
    <dbReference type="NCBI Taxonomy" id="1719036"/>
    <lineage>
        <taxon>Bacteria</taxon>
        <taxon>Pseudomonadati</taxon>
        <taxon>Bacteroidota</taxon>
        <taxon>Flavobacteriia</taxon>
        <taxon>Flavobacteriales</taxon>
        <taxon>Flavobacteriaceae</taxon>
    </lineage>
</organism>
<evidence type="ECO:0000256" key="1">
    <source>
        <dbReference type="SAM" id="Phobius"/>
    </source>
</evidence>
<gene>
    <name evidence="2" type="ORF">FUA26_11305</name>
</gene>
<dbReference type="OrthoDB" id="111691at2"/>
<accession>A0A5C7AMS6</accession>
<sequence length="374" mass="42151">MKKNTYTFRKLINDIHLWLGIGSGIIIFLVCFSGTILAFEHEIKDIFSSETKINETENKKSVTDLIDIVKNSNKGFVTGLSIPNSTDKAYTFSVKKSMKERRGSSVLVNPYSGALQTVEKTSADAFLFSMFKLHRWLLLDSKIGRPIVGIATIIFLILSITGIILWFPRKLKWKNLKPGLKIKTDANWKRINHDLHNTLGFYACIFIVIMGITGLCWSFEGYRNGLGNLIGTKIFNRSTPKIKPSNTQKDSISVDEVIKIANKTLNYNGTLSVTLPNKKNNYYSFRKTNTNNWSPVTTDKVYIDTSGQLLAVDIFNNKPLNVKIAALIKPIHTGEIFGTTSKILYFIACLIGTSLPITGTIIWINKLKKKKKRN</sequence>
<dbReference type="RefSeq" id="WP_147135937.1">
    <property type="nucleotide sequence ID" value="NZ_VOSC01000025.1"/>
</dbReference>
<dbReference type="Pfam" id="PF03929">
    <property type="entry name" value="PepSY_TM"/>
    <property type="match status" value="1"/>
</dbReference>
<feature type="transmembrane region" description="Helical" evidence="1">
    <location>
        <begin position="343"/>
        <end position="364"/>
    </location>
</feature>
<dbReference type="InterPro" id="IPR005625">
    <property type="entry name" value="PepSY-ass_TM"/>
</dbReference>
<name>A0A5C7AMS6_9FLAO</name>
<dbReference type="AlphaFoldDB" id="A0A5C7AMS6"/>
<keyword evidence="1" id="KW-0812">Transmembrane</keyword>
<dbReference type="PANTHER" id="PTHR34219:SF3">
    <property type="entry name" value="BLL7967 PROTEIN"/>
    <property type="match status" value="1"/>
</dbReference>
<evidence type="ECO:0000313" key="3">
    <source>
        <dbReference type="Proteomes" id="UP000321790"/>
    </source>
</evidence>
<proteinExistence type="predicted"/>
<keyword evidence="3" id="KW-1185">Reference proteome</keyword>
<comment type="caution">
    <text evidence="2">The sequence shown here is derived from an EMBL/GenBank/DDBJ whole genome shotgun (WGS) entry which is preliminary data.</text>
</comment>
<feature type="transmembrane region" description="Helical" evidence="1">
    <location>
        <begin position="147"/>
        <end position="167"/>
    </location>
</feature>